<sequence>MVSSVVEGRSLKQAGLTGLYLGVFATVWFSVPKSDGLLRTLLVIGSVAGLATAVCGMALLGRARREPAVERDRAADRRYLLIVVAEFAAAGLGAWLLAVAGQREYIPVLVSAVVGAHFFPLVPVLRDPRLRVLGAAVCAVAAAALVTGFATAVEAGLVAGAGTGLALLGYAVSTLAGALRRG</sequence>
<feature type="transmembrane region" description="Helical" evidence="1">
    <location>
        <begin position="79"/>
        <end position="99"/>
    </location>
</feature>
<accession>A0ABN2BPW4</accession>
<protein>
    <recommendedName>
        <fullName evidence="4">Integral membrane protein</fullName>
    </recommendedName>
</protein>
<evidence type="ECO:0000313" key="3">
    <source>
        <dbReference type="Proteomes" id="UP001501470"/>
    </source>
</evidence>
<name>A0ABN2BPW4_9ACTN</name>
<evidence type="ECO:0000256" key="1">
    <source>
        <dbReference type="SAM" id="Phobius"/>
    </source>
</evidence>
<feature type="transmembrane region" description="Helical" evidence="1">
    <location>
        <begin position="132"/>
        <end position="151"/>
    </location>
</feature>
<keyword evidence="1" id="KW-0472">Membrane</keyword>
<keyword evidence="3" id="KW-1185">Reference proteome</keyword>
<proteinExistence type="predicted"/>
<feature type="transmembrane region" description="Helical" evidence="1">
    <location>
        <begin position="157"/>
        <end position="179"/>
    </location>
</feature>
<dbReference type="Proteomes" id="UP001501470">
    <property type="component" value="Unassembled WGS sequence"/>
</dbReference>
<organism evidence="2 3">
    <name type="scientific">Dactylosporangium maewongense</name>
    <dbReference type="NCBI Taxonomy" id="634393"/>
    <lineage>
        <taxon>Bacteria</taxon>
        <taxon>Bacillati</taxon>
        <taxon>Actinomycetota</taxon>
        <taxon>Actinomycetes</taxon>
        <taxon>Micromonosporales</taxon>
        <taxon>Micromonosporaceae</taxon>
        <taxon>Dactylosporangium</taxon>
    </lineage>
</organism>
<comment type="caution">
    <text evidence="2">The sequence shown here is derived from an EMBL/GenBank/DDBJ whole genome shotgun (WGS) entry which is preliminary data.</text>
</comment>
<evidence type="ECO:0008006" key="4">
    <source>
        <dbReference type="Google" id="ProtNLM"/>
    </source>
</evidence>
<feature type="transmembrane region" description="Helical" evidence="1">
    <location>
        <begin position="14"/>
        <end position="31"/>
    </location>
</feature>
<feature type="transmembrane region" description="Helical" evidence="1">
    <location>
        <begin position="105"/>
        <end position="125"/>
    </location>
</feature>
<keyword evidence="1" id="KW-1133">Transmembrane helix</keyword>
<dbReference type="EMBL" id="BAAAQD010000017">
    <property type="protein sequence ID" value="GAA1543812.1"/>
    <property type="molecule type" value="Genomic_DNA"/>
</dbReference>
<feature type="transmembrane region" description="Helical" evidence="1">
    <location>
        <begin position="37"/>
        <end position="59"/>
    </location>
</feature>
<reference evidence="2 3" key="1">
    <citation type="journal article" date="2019" name="Int. J. Syst. Evol. Microbiol.">
        <title>The Global Catalogue of Microorganisms (GCM) 10K type strain sequencing project: providing services to taxonomists for standard genome sequencing and annotation.</title>
        <authorList>
            <consortium name="The Broad Institute Genomics Platform"/>
            <consortium name="The Broad Institute Genome Sequencing Center for Infectious Disease"/>
            <person name="Wu L."/>
            <person name="Ma J."/>
        </authorList>
    </citation>
    <scope>NUCLEOTIDE SEQUENCE [LARGE SCALE GENOMIC DNA]</scope>
    <source>
        <strain evidence="2 3">JCM 15933</strain>
    </source>
</reference>
<keyword evidence="1" id="KW-0812">Transmembrane</keyword>
<evidence type="ECO:0000313" key="2">
    <source>
        <dbReference type="EMBL" id="GAA1543812.1"/>
    </source>
</evidence>
<gene>
    <name evidence="2" type="ORF">GCM10009827_074450</name>
</gene>